<dbReference type="GO" id="GO:0015232">
    <property type="term" value="F:heme transmembrane transporter activity"/>
    <property type="evidence" value="ECO:0007669"/>
    <property type="project" value="TreeGrafter"/>
</dbReference>
<dbReference type="InterPro" id="IPR036259">
    <property type="entry name" value="MFS_trans_sf"/>
</dbReference>
<evidence type="ECO:0000256" key="1">
    <source>
        <dbReference type="ARBA" id="ARBA00004141"/>
    </source>
</evidence>
<gene>
    <name evidence="7" type="ORF">L9F63_004267</name>
</gene>
<feature type="transmembrane region" description="Helical" evidence="5">
    <location>
        <begin position="88"/>
        <end position="106"/>
    </location>
</feature>
<dbReference type="InterPro" id="IPR049680">
    <property type="entry name" value="FLVCR1-2_SLC49-like"/>
</dbReference>
<evidence type="ECO:0000313" key="7">
    <source>
        <dbReference type="EMBL" id="KAJ9580075.1"/>
    </source>
</evidence>
<keyword evidence="8" id="KW-1185">Reference proteome</keyword>
<evidence type="ECO:0000256" key="3">
    <source>
        <dbReference type="ARBA" id="ARBA00022989"/>
    </source>
</evidence>
<evidence type="ECO:0000256" key="2">
    <source>
        <dbReference type="ARBA" id="ARBA00022692"/>
    </source>
</evidence>
<proteinExistence type="predicted"/>
<dbReference type="SUPFAM" id="SSF103473">
    <property type="entry name" value="MFS general substrate transporter"/>
    <property type="match status" value="1"/>
</dbReference>
<organism evidence="7 8">
    <name type="scientific">Diploptera punctata</name>
    <name type="common">Pacific beetle cockroach</name>
    <dbReference type="NCBI Taxonomy" id="6984"/>
    <lineage>
        <taxon>Eukaryota</taxon>
        <taxon>Metazoa</taxon>
        <taxon>Ecdysozoa</taxon>
        <taxon>Arthropoda</taxon>
        <taxon>Hexapoda</taxon>
        <taxon>Insecta</taxon>
        <taxon>Pterygota</taxon>
        <taxon>Neoptera</taxon>
        <taxon>Polyneoptera</taxon>
        <taxon>Dictyoptera</taxon>
        <taxon>Blattodea</taxon>
        <taxon>Blaberoidea</taxon>
        <taxon>Blaberidae</taxon>
        <taxon>Diplopterinae</taxon>
        <taxon>Diploptera</taxon>
    </lineage>
</organism>
<sequence length="437" mass="48701">MTDIETQRKAKVECELYHRRWFMLFIFVCFEIGSSLHWIQYSIIANLVSRYYGVSHSAVDWTSMIFMVVYIPLVFPASHLVEKVGLRWPMIMGTFVTAAGSCIKIASVGQDLFWVTFIGQTFIGMAQVFMLSVPPIIAAVWFGEKEVSTACSIGVFGDQAGIVLGFIIPALMVDDHLDVEDIGNDLSSVYYIGAGFNIAVFILTLLFFQNKPPKPPSPQQAMQKENAAGNESGFVSLMKRLMLNRSYIVLLIAYSINQSALFAFSTLLNQIIVQYKYENEEELGGIIGVIMIASGMIGSIIFGIILDKTRRYRLNTFIVFGLSFVGMVAVTYTLPTKSETAVYFSTGFFGFFLIAYMSIAYDLAVEVTYPEPESFTSGFLTLSCQLVSWLGTLVYGEMVRSVGAEWSNNFLSVALLIGTVLHTVINPDLKRQAAYRD</sequence>
<feature type="transmembrane region" description="Helical" evidence="5">
    <location>
        <begin position="317"/>
        <end position="335"/>
    </location>
</feature>
<dbReference type="EMBL" id="JASPKZ010008362">
    <property type="protein sequence ID" value="KAJ9580075.1"/>
    <property type="molecule type" value="Genomic_DNA"/>
</dbReference>
<name>A0AAD8E7G3_DIPPU</name>
<protein>
    <recommendedName>
        <fullName evidence="6">Major facilitator superfamily (MFS) profile domain-containing protein</fullName>
    </recommendedName>
</protein>
<keyword evidence="3 5" id="KW-1133">Transmembrane helix</keyword>
<accession>A0AAD8E7G3</accession>
<feature type="transmembrane region" description="Helical" evidence="5">
    <location>
        <begin position="284"/>
        <end position="305"/>
    </location>
</feature>
<dbReference type="GO" id="GO:0020037">
    <property type="term" value="F:heme binding"/>
    <property type="evidence" value="ECO:0007669"/>
    <property type="project" value="TreeGrafter"/>
</dbReference>
<dbReference type="AlphaFoldDB" id="A0AAD8E7G3"/>
<reference evidence="7" key="2">
    <citation type="submission" date="2023-05" db="EMBL/GenBank/DDBJ databases">
        <authorList>
            <person name="Fouks B."/>
        </authorList>
    </citation>
    <scope>NUCLEOTIDE SEQUENCE</scope>
    <source>
        <strain evidence="7">Stay&amp;Tobe</strain>
        <tissue evidence="7">Testes</tissue>
    </source>
</reference>
<dbReference type="PROSITE" id="PS50850">
    <property type="entry name" value="MFS"/>
    <property type="match status" value="1"/>
</dbReference>
<keyword evidence="2 5" id="KW-0812">Transmembrane</keyword>
<comment type="caution">
    <text evidence="7">The sequence shown here is derived from an EMBL/GenBank/DDBJ whole genome shotgun (WGS) entry which is preliminary data.</text>
</comment>
<dbReference type="PANTHER" id="PTHR10924">
    <property type="entry name" value="MAJOR FACILITATOR SUPERFAMILY PROTEIN-RELATED"/>
    <property type="match status" value="1"/>
</dbReference>
<feature type="transmembrane region" description="Helical" evidence="5">
    <location>
        <begin position="188"/>
        <end position="208"/>
    </location>
</feature>
<feature type="transmembrane region" description="Helical" evidence="5">
    <location>
        <begin position="247"/>
        <end position="272"/>
    </location>
</feature>
<dbReference type="Pfam" id="PF07690">
    <property type="entry name" value="MFS_1"/>
    <property type="match status" value="1"/>
</dbReference>
<dbReference type="GO" id="GO:0016020">
    <property type="term" value="C:membrane"/>
    <property type="evidence" value="ECO:0007669"/>
    <property type="project" value="UniProtKB-SubCell"/>
</dbReference>
<feature type="transmembrane region" description="Helical" evidence="5">
    <location>
        <begin position="406"/>
        <end position="425"/>
    </location>
</feature>
<reference evidence="7" key="1">
    <citation type="journal article" date="2023" name="IScience">
        <title>Live-bearing cockroach genome reveals convergent evolutionary mechanisms linked to viviparity in insects and beyond.</title>
        <authorList>
            <person name="Fouks B."/>
            <person name="Harrison M.C."/>
            <person name="Mikhailova A.A."/>
            <person name="Marchal E."/>
            <person name="English S."/>
            <person name="Carruthers M."/>
            <person name="Jennings E.C."/>
            <person name="Chiamaka E.L."/>
            <person name="Frigard R.A."/>
            <person name="Pippel M."/>
            <person name="Attardo G.M."/>
            <person name="Benoit J.B."/>
            <person name="Bornberg-Bauer E."/>
            <person name="Tobe S.S."/>
        </authorList>
    </citation>
    <scope>NUCLEOTIDE SEQUENCE</scope>
    <source>
        <strain evidence="7">Stay&amp;Tobe</strain>
    </source>
</reference>
<evidence type="ECO:0000256" key="4">
    <source>
        <dbReference type="ARBA" id="ARBA00023136"/>
    </source>
</evidence>
<dbReference type="Gene3D" id="1.20.1250.20">
    <property type="entry name" value="MFS general substrate transporter like domains"/>
    <property type="match status" value="1"/>
</dbReference>
<feature type="non-terminal residue" evidence="7">
    <location>
        <position position="1"/>
    </location>
</feature>
<feature type="transmembrane region" description="Helical" evidence="5">
    <location>
        <begin position="341"/>
        <end position="363"/>
    </location>
</feature>
<feature type="domain" description="Major facilitator superfamily (MFS) profile" evidence="6">
    <location>
        <begin position="21"/>
        <end position="430"/>
    </location>
</feature>
<feature type="transmembrane region" description="Helical" evidence="5">
    <location>
        <begin position="21"/>
        <end position="41"/>
    </location>
</feature>
<dbReference type="PANTHER" id="PTHR10924:SF4">
    <property type="entry name" value="GH15861P"/>
    <property type="match status" value="1"/>
</dbReference>
<evidence type="ECO:0000313" key="8">
    <source>
        <dbReference type="Proteomes" id="UP001233999"/>
    </source>
</evidence>
<feature type="transmembrane region" description="Helical" evidence="5">
    <location>
        <begin position="112"/>
        <end position="142"/>
    </location>
</feature>
<evidence type="ECO:0000259" key="6">
    <source>
        <dbReference type="PROSITE" id="PS50850"/>
    </source>
</evidence>
<feature type="transmembrane region" description="Helical" evidence="5">
    <location>
        <begin position="375"/>
        <end position="394"/>
    </location>
</feature>
<dbReference type="InterPro" id="IPR011701">
    <property type="entry name" value="MFS"/>
</dbReference>
<feature type="transmembrane region" description="Helical" evidence="5">
    <location>
        <begin position="61"/>
        <end position="81"/>
    </location>
</feature>
<comment type="subcellular location">
    <subcellularLocation>
        <location evidence="1">Membrane</location>
        <topology evidence="1">Multi-pass membrane protein</topology>
    </subcellularLocation>
</comment>
<dbReference type="GO" id="GO:0097037">
    <property type="term" value="P:heme export"/>
    <property type="evidence" value="ECO:0007669"/>
    <property type="project" value="TreeGrafter"/>
</dbReference>
<keyword evidence="4 5" id="KW-0472">Membrane</keyword>
<dbReference type="Proteomes" id="UP001233999">
    <property type="component" value="Unassembled WGS sequence"/>
</dbReference>
<feature type="transmembrane region" description="Helical" evidence="5">
    <location>
        <begin position="149"/>
        <end position="168"/>
    </location>
</feature>
<evidence type="ECO:0000256" key="5">
    <source>
        <dbReference type="SAM" id="Phobius"/>
    </source>
</evidence>
<dbReference type="InterPro" id="IPR020846">
    <property type="entry name" value="MFS_dom"/>
</dbReference>